<protein>
    <recommendedName>
        <fullName evidence="3">Pyridoxamine 5'-phosphate oxidase putative domain-containing protein</fullName>
    </recommendedName>
</protein>
<gene>
    <name evidence="1" type="ORF">A3F54_03625</name>
</gene>
<organism evidence="1 2">
    <name type="scientific">Candidatus Kerfeldbacteria bacterium RIFCSPHIGHO2_12_FULL_48_17</name>
    <dbReference type="NCBI Taxonomy" id="1798542"/>
    <lineage>
        <taxon>Bacteria</taxon>
        <taxon>Candidatus Kerfeldiibacteriota</taxon>
    </lineage>
</organism>
<evidence type="ECO:0000313" key="1">
    <source>
        <dbReference type="EMBL" id="OGY81987.1"/>
    </source>
</evidence>
<dbReference type="InterPro" id="IPR012349">
    <property type="entry name" value="Split_barrel_FMN-bd"/>
</dbReference>
<reference evidence="1 2" key="1">
    <citation type="journal article" date="2016" name="Nat. Commun.">
        <title>Thousands of microbial genomes shed light on interconnected biogeochemical processes in an aquifer system.</title>
        <authorList>
            <person name="Anantharaman K."/>
            <person name="Brown C.T."/>
            <person name="Hug L.A."/>
            <person name="Sharon I."/>
            <person name="Castelle C.J."/>
            <person name="Probst A.J."/>
            <person name="Thomas B.C."/>
            <person name="Singh A."/>
            <person name="Wilkins M.J."/>
            <person name="Karaoz U."/>
            <person name="Brodie E.L."/>
            <person name="Williams K.H."/>
            <person name="Hubbard S.S."/>
            <person name="Banfield J.F."/>
        </authorList>
    </citation>
    <scope>NUCLEOTIDE SEQUENCE [LARGE SCALE GENOMIC DNA]</scope>
</reference>
<proteinExistence type="predicted"/>
<dbReference type="STRING" id="1798542.A3F54_03625"/>
<evidence type="ECO:0000313" key="2">
    <source>
        <dbReference type="Proteomes" id="UP000176952"/>
    </source>
</evidence>
<sequence length="153" mass="17337">MKNLITFLQKQKLLTLAIGSGAEVWTANVYFGADDKGTMYFISPKDNKHSRMMLAQPQIAFGAAWFDPANHKNRKGVQGVGVCRPAEDAGEIARGVALHNQNFPEFKERVTVDWIRTNEWGSCVWVLRPSFIKYWDDESYGDDESQEFTFPAA</sequence>
<name>A0A1G2B194_9BACT</name>
<dbReference type="AlphaFoldDB" id="A0A1G2B194"/>
<dbReference type="Proteomes" id="UP000176952">
    <property type="component" value="Unassembled WGS sequence"/>
</dbReference>
<accession>A0A1G2B194</accession>
<dbReference type="Gene3D" id="2.30.110.10">
    <property type="entry name" value="Electron Transport, Fmn-binding Protein, Chain A"/>
    <property type="match status" value="1"/>
</dbReference>
<comment type="caution">
    <text evidence="1">The sequence shown here is derived from an EMBL/GenBank/DDBJ whole genome shotgun (WGS) entry which is preliminary data.</text>
</comment>
<dbReference type="EMBL" id="MHKD01000040">
    <property type="protein sequence ID" value="OGY81987.1"/>
    <property type="molecule type" value="Genomic_DNA"/>
</dbReference>
<evidence type="ECO:0008006" key="3">
    <source>
        <dbReference type="Google" id="ProtNLM"/>
    </source>
</evidence>
<dbReference type="SUPFAM" id="SSF50475">
    <property type="entry name" value="FMN-binding split barrel"/>
    <property type="match status" value="1"/>
</dbReference>